<dbReference type="EMBL" id="GL376614">
    <property type="status" value="NOT_ANNOTATED_CDS"/>
    <property type="molecule type" value="Genomic_DNA"/>
</dbReference>
<organism evidence="1 2">
    <name type="scientific">Globisporangium ultimum (strain ATCC 200006 / CBS 805.95 / DAOM BR144)</name>
    <name type="common">Pythium ultimum</name>
    <dbReference type="NCBI Taxonomy" id="431595"/>
    <lineage>
        <taxon>Eukaryota</taxon>
        <taxon>Sar</taxon>
        <taxon>Stramenopiles</taxon>
        <taxon>Oomycota</taxon>
        <taxon>Peronosporomycetes</taxon>
        <taxon>Pythiales</taxon>
        <taxon>Pythiaceae</taxon>
        <taxon>Globisporangium</taxon>
    </lineage>
</organism>
<dbReference type="AlphaFoldDB" id="K3X958"/>
<dbReference type="InParanoid" id="K3X958"/>
<accession>K3X958</accession>
<name>K3X958_GLOUD</name>
<dbReference type="HOGENOM" id="CLU_856861_0_0_1"/>
<reference evidence="1" key="3">
    <citation type="submission" date="2015-02" db="UniProtKB">
        <authorList>
            <consortium name="EnsemblProtists"/>
        </authorList>
    </citation>
    <scope>IDENTIFICATION</scope>
    <source>
        <strain evidence="1">DAOM BR144</strain>
    </source>
</reference>
<sequence>MDTRLQMEMDLHQTRQPVWLSYLRPSHLPTPPVELKTVIIPRVDPKQLNEWQLVQNSKHGLIEVGALKPDPTSLYLCELEIDAGDEHSLKYMFAESPNYYKVLVWEYADEATSLDVDIEIQIDGTAIDVYTADSGLLDLRSAKVLMDTHHHNHKVEHMSAQELTKTIDDYMLNHFGPLHTNHEDVLGAIKAQPAYHRRLFQLNGDEQQALLKARLQKRYGSEPPPLDVAFEHMFLTDQDRDNAFQYALVDLLFMVMAPSIYLDPLKIQMLIPPQLEPRRICYSALLLWSDITLVYTAQTGVFAVFLQHQKISTHVKTAIEAVKTA</sequence>
<dbReference type="EnsemblProtists" id="PYU1_T013757">
    <property type="protein sequence ID" value="PYU1_T013757"/>
    <property type="gene ID" value="PYU1_G013728"/>
</dbReference>
<dbReference type="Proteomes" id="UP000019132">
    <property type="component" value="Unassembled WGS sequence"/>
</dbReference>
<dbReference type="eggNOG" id="ENOG502RUWT">
    <property type="taxonomic scope" value="Eukaryota"/>
</dbReference>
<protein>
    <submittedName>
        <fullName evidence="1">Uncharacterized protein</fullName>
    </submittedName>
</protein>
<reference evidence="2" key="2">
    <citation type="submission" date="2010-04" db="EMBL/GenBank/DDBJ databases">
        <authorList>
            <person name="Buell R."/>
            <person name="Hamilton J."/>
            <person name="Hostetler J."/>
        </authorList>
    </citation>
    <scope>NUCLEOTIDE SEQUENCE [LARGE SCALE GENOMIC DNA]</scope>
    <source>
        <strain evidence="2">DAOM:BR144</strain>
    </source>
</reference>
<evidence type="ECO:0000313" key="1">
    <source>
        <dbReference type="EnsemblProtists" id="PYU1_T013757"/>
    </source>
</evidence>
<keyword evidence="2" id="KW-1185">Reference proteome</keyword>
<reference evidence="2" key="1">
    <citation type="journal article" date="2010" name="Genome Biol.">
        <title>Genome sequence of the necrotrophic plant pathogen Pythium ultimum reveals original pathogenicity mechanisms and effector repertoire.</title>
        <authorList>
            <person name="Levesque C.A."/>
            <person name="Brouwer H."/>
            <person name="Cano L."/>
            <person name="Hamilton J.P."/>
            <person name="Holt C."/>
            <person name="Huitema E."/>
            <person name="Raffaele S."/>
            <person name="Robideau G.P."/>
            <person name="Thines M."/>
            <person name="Win J."/>
            <person name="Zerillo M.M."/>
            <person name="Beakes G.W."/>
            <person name="Boore J.L."/>
            <person name="Busam D."/>
            <person name="Dumas B."/>
            <person name="Ferriera S."/>
            <person name="Fuerstenberg S.I."/>
            <person name="Gachon C.M."/>
            <person name="Gaulin E."/>
            <person name="Govers F."/>
            <person name="Grenville-Briggs L."/>
            <person name="Horner N."/>
            <person name="Hostetler J."/>
            <person name="Jiang R.H."/>
            <person name="Johnson J."/>
            <person name="Krajaejun T."/>
            <person name="Lin H."/>
            <person name="Meijer H.J."/>
            <person name="Moore B."/>
            <person name="Morris P."/>
            <person name="Phuntmart V."/>
            <person name="Puiu D."/>
            <person name="Shetty J."/>
            <person name="Stajich J.E."/>
            <person name="Tripathy S."/>
            <person name="Wawra S."/>
            <person name="van West P."/>
            <person name="Whitty B.R."/>
            <person name="Coutinho P.M."/>
            <person name="Henrissat B."/>
            <person name="Martin F."/>
            <person name="Thomas P.D."/>
            <person name="Tyler B.M."/>
            <person name="De Vries R.P."/>
            <person name="Kamoun S."/>
            <person name="Yandell M."/>
            <person name="Tisserat N."/>
            <person name="Buell C.R."/>
        </authorList>
    </citation>
    <scope>NUCLEOTIDE SEQUENCE</scope>
    <source>
        <strain evidence="2">DAOM:BR144</strain>
    </source>
</reference>
<proteinExistence type="predicted"/>
<evidence type="ECO:0000313" key="2">
    <source>
        <dbReference type="Proteomes" id="UP000019132"/>
    </source>
</evidence>
<dbReference type="VEuPathDB" id="FungiDB:PYU1_G013728"/>